<gene>
    <name evidence="1" type="ORF">DI53_3944</name>
</gene>
<protein>
    <submittedName>
        <fullName evidence="1">Uncharacterized protein</fullName>
    </submittedName>
</protein>
<reference evidence="2" key="1">
    <citation type="submission" date="2014-04" db="EMBL/GenBank/DDBJ databases">
        <title>Whole-Genome optical mapping and complete genome sequence of Sphingobacterium deserti sp. nov., a new spaces isolated from desert in the west of China.</title>
        <authorList>
            <person name="Teng C."/>
            <person name="Zhou Z."/>
            <person name="Li X."/>
            <person name="Chen M."/>
            <person name="Lin M."/>
            <person name="Wang L."/>
            <person name="Su S."/>
            <person name="Zhang C."/>
            <person name="Zhang W."/>
        </authorList>
    </citation>
    <scope>NUCLEOTIDE SEQUENCE [LARGE SCALE GENOMIC DNA]</scope>
    <source>
        <strain evidence="2">ACCC05744</strain>
    </source>
</reference>
<sequence length="52" mass="6080">MIESKSFRDLSKHTLDVRIGYATLPSLQRRMLKCYNIMLRCVKQLPIGAVER</sequence>
<name>A0A0B8T4U9_9SPHI</name>
<proteinExistence type="predicted"/>
<dbReference type="Proteomes" id="UP000031802">
    <property type="component" value="Unassembled WGS sequence"/>
</dbReference>
<organism evidence="1 2">
    <name type="scientific">Sphingobacterium deserti</name>
    <dbReference type="NCBI Taxonomy" id="1229276"/>
    <lineage>
        <taxon>Bacteria</taxon>
        <taxon>Pseudomonadati</taxon>
        <taxon>Bacteroidota</taxon>
        <taxon>Sphingobacteriia</taxon>
        <taxon>Sphingobacteriales</taxon>
        <taxon>Sphingobacteriaceae</taxon>
        <taxon>Sphingobacterium</taxon>
    </lineage>
</organism>
<dbReference type="AlphaFoldDB" id="A0A0B8T4U9"/>
<keyword evidence="2" id="KW-1185">Reference proteome</keyword>
<dbReference type="EMBL" id="JJMU01000074">
    <property type="protein sequence ID" value="KGE12294.1"/>
    <property type="molecule type" value="Genomic_DNA"/>
</dbReference>
<evidence type="ECO:0000313" key="1">
    <source>
        <dbReference type="EMBL" id="KGE12294.1"/>
    </source>
</evidence>
<evidence type="ECO:0000313" key="2">
    <source>
        <dbReference type="Proteomes" id="UP000031802"/>
    </source>
</evidence>
<reference evidence="1 2" key="2">
    <citation type="journal article" date="2015" name="PLoS ONE">
        <title>Whole-Genome Optical Mapping and Finished Genome Sequence of Sphingobacterium deserti sp. nov., a New Species Isolated from the Western Desert of China.</title>
        <authorList>
            <person name="Teng C."/>
            <person name="Zhou Z."/>
            <person name="Molnar I."/>
            <person name="Li X."/>
            <person name="Tang R."/>
            <person name="Chen M."/>
            <person name="Wang L."/>
            <person name="Su S."/>
            <person name="Zhang W."/>
            <person name="Lin M."/>
        </authorList>
    </citation>
    <scope>NUCLEOTIDE SEQUENCE [LARGE SCALE GENOMIC DNA]</scope>
    <source>
        <strain evidence="2">ACCC05744</strain>
    </source>
</reference>
<comment type="caution">
    <text evidence="1">The sequence shown here is derived from an EMBL/GenBank/DDBJ whole genome shotgun (WGS) entry which is preliminary data.</text>
</comment>
<accession>A0A0B8T4U9</accession>